<comment type="cofactor">
    <cofactor evidence="2">
        <name>pantetheine 4'-phosphate</name>
        <dbReference type="ChEBI" id="CHEBI:47942"/>
    </cofactor>
</comment>
<dbReference type="GO" id="GO:0031177">
    <property type="term" value="F:phosphopantetheine binding"/>
    <property type="evidence" value="ECO:0007669"/>
    <property type="project" value="InterPro"/>
</dbReference>
<dbReference type="PANTHER" id="PTHR43775">
    <property type="entry name" value="FATTY ACID SYNTHASE"/>
    <property type="match status" value="1"/>
</dbReference>
<dbReference type="InterPro" id="IPR006162">
    <property type="entry name" value="Ppantetheine_attach_site"/>
</dbReference>
<dbReference type="SUPFAM" id="SSF53901">
    <property type="entry name" value="Thiolase-like"/>
    <property type="match status" value="1"/>
</dbReference>
<evidence type="ECO:0000256" key="1">
    <source>
        <dbReference type="ARBA" id="ARBA00001933"/>
    </source>
</evidence>
<evidence type="ECO:0000256" key="10">
    <source>
        <dbReference type="ARBA" id="ARBA00023098"/>
    </source>
</evidence>
<dbReference type="Gene3D" id="3.40.366.10">
    <property type="entry name" value="Malonyl-Coenzyme A Acyl Carrier Protein, domain 2"/>
    <property type="match status" value="1"/>
</dbReference>
<dbReference type="Gene3D" id="3.30.70.3290">
    <property type="match status" value="1"/>
</dbReference>
<dbReference type="PROSITE" id="PS00606">
    <property type="entry name" value="KS3_1"/>
    <property type="match status" value="1"/>
</dbReference>
<gene>
    <name evidence="13" type="ORF">PH362_07610</name>
</gene>
<dbReference type="CDD" id="cd00610">
    <property type="entry name" value="OAT_like"/>
    <property type="match status" value="1"/>
</dbReference>
<dbReference type="SUPFAM" id="SSF52777">
    <property type="entry name" value="CoA-dependent acyltransferases"/>
    <property type="match status" value="2"/>
</dbReference>
<evidence type="ECO:0000256" key="8">
    <source>
        <dbReference type="ARBA" id="ARBA00022832"/>
    </source>
</evidence>
<dbReference type="Pfam" id="PF00550">
    <property type="entry name" value="PP-binding"/>
    <property type="match status" value="2"/>
</dbReference>
<dbReference type="PROSITE" id="PS00455">
    <property type="entry name" value="AMP_BINDING"/>
    <property type="match status" value="1"/>
</dbReference>
<evidence type="ECO:0000256" key="2">
    <source>
        <dbReference type="ARBA" id="ARBA00001957"/>
    </source>
</evidence>
<dbReference type="InterPro" id="IPR016035">
    <property type="entry name" value="Acyl_Trfase/lysoPLipase"/>
</dbReference>
<keyword evidence="13" id="KW-0032">Aminotransferase</keyword>
<dbReference type="Gene3D" id="3.90.1150.10">
    <property type="entry name" value="Aspartate Aminotransferase, domain 1"/>
    <property type="match status" value="1"/>
</dbReference>
<dbReference type="InterPro" id="IPR015422">
    <property type="entry name" value="PyrdxlP-dep_Trfase_small"/>
</dbReference>
<feature type="domain" description="Carrier" evidence="11">
    <location>
        <begin position="608"/>
        <end position="689"/>
    </location>
</feature>
<name>A0AAW6BEC0_9GAMM</name>
<keyword evidence="5" id="KW-0596">Phosphopantetheine</keyword>
<dbReference type="SUPFAM" id="SSF47336">
    <property type="entry name" value="ACP-like"/>
    <property type="match status" value="2"/>
</dbReference>
<dbReference type="SMART" id="SM01294">
    <property type="entry name" value="PKS_PP_betabranch"/>
    <property type="match status" value="1"/>
</dbReference>
<keyword evidence="8" id="KW-0276">Fatty acid metabolism</keyword>
<dbReference type="GO" id="GO:0004315">
    <property type="term" value="F:3-oxoacyl-[acyl-carrier-protein] synthase activity"/>
    <property type="evidence" value="ECO:0007669"/>
    <property type="project" value="InterPro"/>
</dbReference>
<evidence type="ECO:0000256" key="7">
    <source>
        <dbReference type="ARBA" id="ARBA00022679"/>
    </source>
</evidence>
<sequence>MTGVRERSQQRGNLKDNGYKELIIMPSHQLFNRGFNSFNQLLPELAVQHTDKTAFEFLRSSREIQNQSYGQLHQRAASLASALQQYGQRGDRVILLYPDGEDFIGAFFGCLYAGMIAVPVPMPAKSSGNAWERFIGVLRNAKTEFIVTTGKGTETLIQLTLPSPPLIFTFDKPEAISLPAGYRLHYLERHFAGVFNPAQMTDTDLAFLQYTSGSTGTPKGVMVTHGNLWANSQAIHHYFGHHSESRGMIWLPHFHDMGLIGGLLQPVYGAFPCRVMSPMMLMKNPLNWLKQISEYRATTSGGPNFAYDLCVRKISQQQAEGLDLSFWDVAFCGAEPIRPATLRQFGEHFAHTGFGAKAFLPCYGMAETTLIVTGMDKGQGMVVTNEDEKDPGVVSCGQALPNTEVRIVDPVNLRALEAGQTGEIWLRGPSIASGYWNNAAATAATFHAQIENESAHWLRSGDLGFQQRGSLYVTGRVKELLIVNGQNHYPTDIEETIRNADALLANATVCVFASDIAQTEQAVALLEIPERAKESVDTAALNDRLNAAVADRHGITLGEWVWVGRRAIPRTTSGKLQRTRAKAMYQQDALVVQWSSRAVQPQPACTDGGLFHSVPALASFIAGIISTAVNRTVNQQHWDDAFTTFGLNSLQAVGAIGELEQHLGRELSPSLIYDYPTINKLAVALLQPAEQKAAATVAITDDAIAVIGIGVELPGHSGVQALWSLLQQGQSTTGDIPAHRWAGSALSGFNCKGSFFDTVSEFDAGYFGISPREAEYIDPQHRLLLETVQQALTDAGLKASTLRGSDTGVFIGISASDYALLSGARVSAYSGLGNAHSIAANRISYVYDFKGPSVAIDTACSSSLVAIDTAIQSLRSGRSTLAIAGGVNLALTPHLQTVFTQAHMLAPDGRCKTFDARADGYVRGEGCGIVILKPLAQALTDGDRVYATLVASAINQDGRSNGITAPNGLSQQAVIARAQAEAGINSNHIDYVEAHGTGTALGDLIEFQALEAVFAQRHQPAAVQVGSIKTNIGHLEVAAGVLGVVKVALMLHYQQRVPHLNFKQINPHIAAISRRVSVAGNRSCAWESAEGQRYAGVSSFGFGGTNGHVILRDCPQAAKGEEEALPLTLLLVASHEEQGFNAQRDGVYRSLQLQHDADVSAWCRLVNTRYDHPRYRGFAFGANRQQLAENLMQISGSKAGKAQPQVWLFPGQGTQQIGMGAALYQHLPYYRKCFDQLADTVLQRYQIDIRQALHAQDDSWQRCAKTCQLSLFACSYAIAESLMQLGLRPAAVIGHSLGEYCAAVIAGQISLEHGLAMVHQRAHLMGSLTQHGAMAVVFSGEDEVRRYIAPWAGEVAIAAFNTPTLTTITGSTAAIEACLKDISGLGGHARRIKTANAFHSHLMDPILSEYQLWLTQHIDFKEGNLPFYSNLDGKVRQYTTADYWVQQIRQPVHFLQGIRALFEEEKYTFVDLSADSSLGKFVVVTDRGQHVLAAADHRHEYQSLLTLLGSLWQHGHDIEWYRLYLAMGREALTLPAIQFCKKTYWLADEKLMQPSSSHEDVMSQHHQLRSEIKAIIAGYLGAQPEDLDDDLPFLEMGADSLVLLDAINTIKDRYGVAIPMRSLFEELNTLDAVLHYVVEHAQVAEPVAPVNENRGAMPVVPCAEPTVTPTSVHAGELGGAVSVAVPETLQGLIARQLEIMSQQLRLLNGGIVQPAPALPAVEASAPVATLPQPLVAKPTVTDKAQTNATPTKAGAHNSWLKKETQKASLGAKRDRHIQQLTEQFVRKTASSKHNAQQFRAVLADNRASAGFRLSTKEMLYPLVGVRSQGARIWDADGNEYIDFTMGFGANLLGHAPECVQQAVAAQLSQGMQIGPQSSLAGEVATLIAELTGQQRVAFCNSGSEAVMSAIRLARAVTGKNKVALFSGSYHGVFDGILGRQQGGETPEHAIPIAAGTPASLVEDLLVLEYGSEESLVLIAKYADQLAAVIVEPVQSRYPNHQPREYLHALRKLTAEHDITLMFDEVITGFRLAAGGAQAYYGVKADIATYGKIVGGGMPIGVIAGSARFMDSIDGGFWQYGDESWPQAELIFFAGTFSKHPLTMAASKAVLEYIKNHPRLYDDINQKTNDLAQTLNTWFATTGTPIEIVSAGSLFRFKFSGNYDILFHHLMLRGIFIWEGRNCFVSTAHTTQDIELFITAVKESLNAMRADGFFGEDGLQPNTSYPATDRQQRFTLLAAEGELGLRAGNIGCVIETARQIDGSMMRQAWTLLSERHEALRMQFNGTGELQVMASCVGGVDFTEECSEQAENNGRLAAFAAQSFTLLTAPLARVLLLRHVGGSTLALAAHHTVADGWSFMVMLRELLHIYDSIMAGQLPELAAAPSYLRFIHAEKTANTALIAQCLAKLPAPRLNPARTLLVIQQVAPYQGKRLKGSVDYPELPSQLRKAAVKLRVTRFVMLSALFVLALERFIGHSLLPVAVPNSGRDFERSEGLVGQCVSLMPFCFDSAASSSLSEFVAAIHQAALAQRDASALPAHCFHGESAQFPVLATFNVEPHAPLTEMRQWQASLSMLPVSAVEFPLMVNVVEMAEGLSIELDYQERYFSAHIAAELLEHYLAVINVLAEQGVDAVNQQFYSPAEVEA</sequence>
<dbReference type="InterPro" id="IPR018201">
    <property type="entry name" value="Ketoacyl_synth_AS"/>
</dbReference>
<dbReference type="Pfam" id="PF16197">
    <property type="entry name" value="KAsynt_C_assoc"/>
    <property type="match status" value="1"/>
</dbReference>
<dbReference type="GO" id="GO:0006633">
    <property type="term" value="P:fatty acid biosynthetic process"/>
    <property type="evidence" value="ECO:0007669"/>
    <property type="project" value="InterPro"/>
</dbReference>
<dbReference type="CDD" id="cd05931">
    <property type="entry name" value="FAAL"/>
    <property type="match status" value="1"/>
</dbReference>
<dbReference type="InterPro" id="IPR014043">
    <property type="entry name" value="Acyl_transferase_dom"/>
</dbReference>
<dbReference type="Gene3D" id="3.40.50.12780">
    <property type="entry name" value="N-terminal domain of ligase-like"/>
    <property type="match status" value="1"/>
</dbReference>
<dbReference type="Gene3D" id="3.40.640.10">
    <property type="entry name" value="Type I PLP-dependent aspartate aminotransferase-like (Major domain)"/>
    <property type="match status" value="1"/>
</dbReference>
<dbReference type="Pfam" id="PF00501">
    <property type="entry name" value="AMP-binding"/>
    <property type="match status" value="1"/>
</dbReference>
<evidence type="ECO:0000313" key="13">
    <source>
        <dbReference type="EMBL" id="MDB6371819.1"/>
    </source>
</evidence>
<dbReference type="InterPro" id="IPR014031">
    <property type="entry name" value="Ketoacyl_synth_C"/>
</dbReference>
<dbReference type="InterPro" id="IPR020806">
    <property type="entry name" value="PKS_PP-bd"/>
</dbReference>
<dbReference type="InterPro" id="IPR045851">
    <property type="entry name" value="AMP-bd_C_sf"/>
</dbReference>
<keyword evidence="10" id="KW-0443">Lipid metabolism</keyword>
<dbReference type="SUPFAM" id="SSF53383">
    <property type="entry name" value="PLP-dependent transferases"/>
    <property type="match status" value="1"/>
</dbReference>
<evidence type="ECO:0000256" key="6">
    <source>
        <dbReference type="ARBA" id="ARBA00022553"/>
    </source>
</evidence>
<comment type="cofactor">
    <cofactor evidence="1">
        <name>pyridoxal 5'-phosphate</name>
        <dbReference type="ChEBI" id="CHEBI:597326"/>
    </cofactor>
</comment>
<dbReference type="PROSITE" id="PS50075">
    <property type="entry name" value="CARRIER"/>
    <property type="match status" value="2"/>
</dbReference>
<dbReference type="GO" id="GO:0004312">
    <property type="term" value="F:fatty acid synthase activity"/>
    <property type="evidence" value="ECO:0007669"/>
    <property type="project" value="TreeGrafter"/>
</dbReference>
<organism evidence="13 14">
    <name type="scientific">Photorhabdus bodei</name>
    <dbReference type="NCBI Taxonomy" id="2029681"/>
    <lineage>
        <taxon>Bacteria</taxon>
        <taxon>Pseudomonadati</taxon>
        <taxon>Pseudomonadota</taxon>
        <taxon>Gammaproteobacteria</taxon>
        <taxon>Enterobacterales</taxon>
        <taxon>Morganellaceae</taxon>
        <taxon>Photorhabdus</taxon>
    </lineage>
</organism>
<dbReference type="Pfam" id="PF00109">
    <property type="entry name" value="ketoacyl-synt"/>
    <property type="match status" value="1"/>
</dbReference>
<dbReference type="InterPro" id="IPR023213">
    <property type="entry name" value="CAT-like_dom_sf"/>
</dbReference>
<dbReference type="InterPro" id="IPR020845">
    <property type="entry name" value="AMP-binding_CS"/>
</dbReference>
<dbReference type="InterPro" id="IPR032821">
    <property type="entry name" value="PKS_assoc"/>
</dbReference>
<comment type="similarity">
    <text evidence="4">Belongs to the ATP-dependent AMP-binding enzyme family.</text>
</comment>
<dbReference type="GO" id="GO:0008483">
    <property type="term" value="F:transaminase activity"/>
    <property type="evidence" value="ECO:0007669"/>
    <property type="project" value="UniProtKB-KW"/>
</dbReference>
<keyword evidence="7" id="KW-0808">Transferase</keyword>
<dbReference type="InterPro" id="IPR050091">
    <property type="entry name" value="PKS_NRPS_Biosynth_Enz"/>
</dbReference>
<comment type="caution">
    <text evidence="13">The sequence shown here is derived from an EMBL/GenBank/DDBJ whole genome shotgun (WGS) entry which is preliminary data.</text>
</comment>
<dbReference type="Gene3D" id="1.10.1200.10">
    <property type="entry name" value="ACP-like"/>
    <property type="match status" value="2"/>
</dbReference>
<evidence type="ECO:0000256" key="9">
    <source>
        <dbReference type="ARBA" id="ARBA00022898"/>
    </source>
</evidence>
<dbReference type="SUPFAM" id="SSF55048">
    <property type="entry name" value="Probable ACP-binding domain of malonyl-CoA ACP transacylase"/>
    <property type="match status" value="1"/>
</dbReference>
<dbReference type="GO" id="GO:0030170">
    <property type="term" value="F:pyridoxal phosphate binding"/>
    <property type="evidence" value="ECO:0007669"/>
    <property type="project" value="InterPro"/>
</dbReference>
<evidence type="ECO:0000256" key="4">
    <source>
        <dbReference type="ARBA" id="ARBA00006432"/>
    </source>
</evidence>
<dbReference type="InterPro" id="IPR025110">
    <property type="entry name" value="AMP-bd_C"/>
</dbReference>
<dbReference type="InterPro" id="IPR005814">
    <property type="entry name" value="Aminotrans_3"/>
</dbReference>
<evidence type="ECO:0000313" key="14">
    <source>
        <dbReference type="Proteomes" id="UP001212996"/>
    </source>
</evidence>
<feature type="domain" description="Carrier" evidence="11">
    <location>
        <begin position="1563"/>
        <end position="1641"/>
    </location>
</feature>
<dbReference type="Pfam" id="PF23024">
    <property type="entry name" value="AMP-dom_DIP2-like"/>
    <property type="match status" value="1"/>
</dbReference>
<dbReference type="FunFam" id="3.40.50.12780:FF:000013">
    <property type="entry name" value="Long-chain-fatty-acid--AMP ligase FadD32"/>
    <property type="match status" value="1"/>
</dbReference>
<dbReference type="InterPro" id="IPR036736">
    <property type="entry name" value="ACP-like_sf"/>
</dbReference>
<dbReference type="InterPro" id="IPR009081">
    <property type="entry name" value="PP-bd_ACP"/>
</dbReference>
<dbReference type="InterPro" id="IPR000873">
    <property type="entry name" value="AMP-dep_synth/lig_dom"/>
</dbReference>
<dbReference type="SUPFAM" id="SSF56801">
    <property type="entry name" value="Acetyl-CoA synthetase-like"/>
    <property type="match status" value="1"/>
</dbReference>
<dbReference type="PANTHER" id="PTHR43775:SF37">
    <property type="entry name" value="SI:DKEY-61P9.11"/>
    <property type="match status" value="1"/>
</dbReference>
<dbReference type="InterPro" id="IPR040097">
    <property type="entry name" value="FAAL/FAAC"/>
</dbReference>
<dbReference type="CDD" id="cd00833">
    <property type="entry name" value="PKS"/>
    <property type="match status" value="1"/>
</dbReference>
<dbReference type="SMART" id="SM00827">
    <property type="entry name" value="PKS_AT"/>
    <property type="match status" value="1"/>
</dbReference>
<dbReference type="InterPro" id="IPR015424">
    <property type="entry name" value="PyrdxlP-dep_Trfase"/>
</dbReference>
<dbReference type="PROSITE" id="PS00600">
    <property type="entry name" value="AA_TRANSFER_CLASS_3"/>
    <property type="match status" value="1"/>
</dbReference>
<dbReference type="Pfam" id="PF00668">
    <property type="entry name" value="Condensation"/>
    <property type="match status" value="1"/>
</dbReference>
<dbReference type="InterPro" id="IPR042099">
    <property type="entry name" value="ANL_N_sf"/>
</dbReference>
<dbReference type="Gene3D" id="3.30.559.30">
    <property type="entry name" value="Nonribosomal peptide synthetase, condensation domain"/>
    <property type="match status" value="1"/>
</dbReference>
<proteinExistence type="inferred from homology"/>
<evidence type="ECO:0000256" key="5">
    <source>
        <dbReference type="ARBA" id="ARBA00022450"/>
    </source>
</evidence>
<dbReference type="Pfam" id="PF00202">
    <property type="entry name" value="Aminotran_3"/>
    <property type="match status" value="1"/>
</dbReference>
<dbReference type="EMBL" id="JAQMFO010000007">
    <property type="protein sequence ID" value="MDB6371819.1"/>
    <property type="molecule type" value="Genomic_DNA"/>
</dbReference>
<protein>
    <submittedName>
        <fullName evidence="13">Aminotransferase class III-fold pyridoxal phosphate-dependent enzyme</fullName>
    </submittedName>
</protein>
<dbReference type="InterPro" id="IPR001227">
    <property type="entry name" value="Ac_transferase_dom_sf"/>
</dbReference>
<dbReference type="InterPro" id="IPR014030">
    <property type="entry name" value="Ketoacyl_synth_N"/>
</dbReference>
<evidence type="ECO:0000259" key="11">
    <source>
        <dbReference type="PROSITE" id="PS50075"/>
    </source>
</evidence>
<dbReference type="SMART" id="SM00823">
    <property type="entry name" value="PKS_PP"/>
    <property type="match status" value="2"/>
</dbReference>
<dbReference type="SUPFAM" id="SSF52151">
    <property type="entry name" value="FabD/lysophospholipase-like"/>
    <property type="match status" value="1"/>
</dbReference>
<dbReference type="Pfam" id="PF02801">
    <property type="entry name" value="Ketoacyl-synt_C"/>
    <property type="match status" value="1"/>
</dbReference>
<dbReference type="Gene3D" id="3.40.47.10">
    <property type="match status" value="1"/>
</dbReference>
<keyword evidence="9" id="KW-0663">Pyridoxal phosphate</keyword>
<evidence type="ECO:0000259" key="12">
    <source>
        <dbReference type="PROSITE" id="PS52004"/>
    </source>
</evidence>
<comment type="pathway">
    <text evidence="3">Lipid metabolism; fatty acid biosynthesis.</text>
</comment>
<evidence type="ECO:0000256" key="3">
    <source>
        <dbReference type="ARBA" id="ARBA00005194"/>
    </source>
</evidence>
<dbReference type="InterPro" id="IPR015421">
    <property type="entry name" value="PyrdxlP-dep_Trfase_major"/>
</dbReference>
<dbReference type="InterPro" id="IPR016036">
    <property type="entry name" value="Malonyl_transacylase_ACP-bd"/>
</dbReference>
<dbReference type="Proteomes" id="UP001212996">
    <property type="component" value="Unassembled WGS sequence"/>
</dbReference>
<dbReference type="SMART" id="SM00825">
    <property type="entry name" value="PKS_KS"/>
    <property type="match status" value="1"/>
</dbReference>
<accession>A0AAW6BEC0</accession>
<dbReference type="Gene3D" id="3.30.559.10">
    <property type="entry name" value="Chloramphenicol acetyltransferase-like domain"/>
    <property type="match status" value="1"/>
</dbReference>
<dbReference type="InterPro" id="IPR020841">
    <property type="entry name" value="PKS_Beta-ketoAc_synthase_dom"/>
</dbReference>
<reference evidence="13" key="1">
    <citation type="submission" date="2023-01" db="EMBL/GenBank/DDBJ databases">
        <title>Genome sequencing of Photorhabdus bodei 09-20.</title>
        <authorList>
            <person name="Kalindamar S."/>
            <person name="Kumru S."/>
        </authorList>
    </citation>
    <scope>NUCLEOTIDE SEQUENCE</scope>
    <source>
        <strain evidence="13">09-20</strain>
    </source>
</reference>
<feature type="domain" description="Ketosynthase family 3 (KS3)" evidence="12">
    <location>
        <begin position="701"/>
        <end position="1113"/>
    </location>
</feature>
<dbReference type="Pfam" id="PF00698">
    <property type="entry name" value="Acyl_transf_1"/>
    <property type="match status" value="1"/>
</dbReference>
<dbReference type="GO" id="GO:0071766">
    <property type="term" value="P:Actinobacterium-type cell wall biogenesis"/>
    <property type="evidence" value="ECO:0007669"/>
    <property type="project" value="UniProtKB-ARBA"/>
</dbReference>
<dbReference type="InterPro" id="IPR049704">
    <property type="entry name" value="Aminotrans_3_PPA_site"/>
</dbReference>
<keyword evidence="6" id="KW-0597">Phosphoprotein</keyword>
<dbReference type="PROSITE" id="PS00012">
    <property type="entry name" value="PHOSPHOPANTETHEINE"/>
    <property type="match status" value="2"/>
</dbReference>
<dbReference type="Gene3D" id="3.30.300.30">
    <property type="match status" value="1"/>
</dbReference>
<dbReference type="InterPro" id="IPR016039">
    <property type="entry name" value="Thiolase-like"/>
</dbReference>
<dbReference type="PROSITE" id="PS52004">
    <property type="entry name" value="KS3_2"/>
    <property type="match status" value="1"/>
</dbReference>
<dbReference type="InterPro" id="IPR001242">
    <property type="entry name" value="Condensation_dom"/>
</dbReference>